<organism evidence="7 8">
    <name type="scientific">Burkholderia pyrrocinia</name>
    <name type="common">Pseudomonas pyrrocinia</name>
    <dbReference type="NCBI Taxonomy" id="60550"/>
    <lineage>
        <taxon>Bacteria</taxon>
        <taxon>Pseudomonadati</taxon>
        <taxon>Pseudomonadota</taxon>
        <taxon>Betaproteobacteria</taxon>
        <taxon>Burkholderiales</taxon>
        <taxon>Burkholderiaceae</taxon>
        <taxon>Burkholderia</taxon>
        <taxon>Burkholderia cepacia complex</taxon>
    </lineage>
</organism>
<accession>A0A2Z5MWK2</accession>
<dbReference type="SUPFAM" id="SSF51905">
    <property type="entry name" value="FAD/NAD(P)-binding domain"/>
    <property type="match status" value="1"/>
</dbReference>
<proteinExistence type="predicted"/>
<evidence type="ECO:0000259" key="5">
    <source>
        <dbReference type="Pfam" id="PF07992"/>
    </source>
</evidence>
<reference evidence="7 8" key="1">
    <citation type="journal article" date="2018" name="ISME J.">
        <title>Involvement of Burkholderiaceae and sulfurous volatiles in disease-suppressive soils.</title>
        <authorList>
            <person name="Carrion V.J."/>
            <person name="Cordovez V."/>
            <person name="Tyc O."/>
            <person name="Etalo D.W."/>
            <person name="de Bruijn I."/>
            <person name="de Jager V.C."/>
            <person name="Medema M.H."/>
            <person name="Eberl L."/>
            <person name="Raaijmakers J.M."/>
        </authorList>
    </citation>
    <scope>NUCLEOTIDE SEQUENCE [LARGE SCALE GENOMIC DNA]</scope>
    <source>
        <strain evidence="8">mHSR5</strain>
    </source>
</reference>
<protein>
    <submittedName>
        <fullName evidence="7">Pyridine nucleotide-disulfide oxidoreductase</fullName>
    </submittedName>
</protein>
<dbReference type="Pfam" id="PF07992">
    <property type="entry name" value="Pyr_redox_2"/>
    <property type="match status" value="1"/>
</dbReference>
<evidence type="ECO:0000256" key="4">
    <source>
        <dbReference type="ARBA" id="ARBA00023002"/>
    </source>
</evidence>
<dbReference type="AlphaFoldDB" id="A0A2Z5MWK2"/>
<dbReference type="InterPro" id="IPR023753">
    <property type="entry name" value="FAD/NAD-binding_dom"/>
</dbReference>
<dbReference type="InterPro" id="IPR016156">
    <property type="entry name" value="FAD/NAD-linked_Rdtase_dimer_sf"/>
</dbReference>
<dbReference type="GO" id="GO:0005737">
    <property type="term" value="C:cytoplasm"/>
    <property type="evidence" value="ECO:0007669"/>
    <property type="project" value="TreeGrafter"/>
</dbReference>
<keyword evidence="2" id="KW-0285">Flavoprotein</keyword>
<dbReference type="Gene3D" id="3.30.390.30">
    <property type="match status" value="1"/>
</dbReference>
<evidence type="ECO:0000256" key="2">
    <source>
        <dbReference type="ARBA" id="ARBA00022630"/>
    </source>
</evidence>
<evidence type="ECO:0000256" key="3">
    <source>
        <dbReference type="ARBA" id="ARBA00022827"/>
    </source>
</evidence>
<comment type="cofactor">
    <cofactor evidence="1">
        <name>FAD</name>
        <dbReference type="ChEBI" id="CHEBI:57692"/>
    </cofactor>
</comment>
<dbReference type="SUPFAM" id="SSF55424">
    <property type="entry name" value="FAD/NAD-linked reductases, dimerisation (C-terminal) domain"/>
    <property type="match status" value="1"/>
</dbReference>
<dbReference type="Pfam" id="PF14759">
    <property type="entry name" value="Reductase_C"/>
    <property type="match status" value="1"/>
</dbReference>
<keyword evidence="3" id="KW-0274">FAD</keyword>
<evidence type="ECO:0000313" key="7">
    <source>
        <dbReference type="EMBL" id="AXF21652.1"/>
    </source>
</evidence>
<feature type="domain" description="Reductase C-terminal" evidence="6">
    <location>
        <begin position="322"/>
        <end position="410"/>
    </location>
</feature>
<dbReference type="PRINTS" id="PR00411">
    <property type="entry name" value="PNDRDTASEI"/>
</dbReference>
<gene>
    <name evidence="7" type="ORF">CUJ89_14930</name>
</gene>
<dbReference type="PANTHER" id="PTHR43557:SF2">
    <property type="entry name" value="RIESKE DOMAIN-CONTAINING PROTEIN-RELATED"/>
    <property type="match status" value="1"/>
</dbReference>
<feature type="domain" description="FAD/NAD(P)-binding" evidence="5">
    <location>
        <begin position="8"/>
        <end position="303"/>
    </location>
</feature>
<sequence>MTTDRVMAIVGAGHAGGRAAQVLRESGWRGRIVLIGAEAHLPYERPPLSKGVLTGEYSAAQCRLRDPDAWAADRIEPVVATVERIDPHARELHVSGERVFGYDALLLATGGRARRLAIPGAALDGVFALRTLDDAAVLGARLVPGARIVLIGGGFIGLEVAASARLRGCRVTVLDAAPRLLGRAVPETIAARVQTLHEQQGVAIRVNRRPVAIERTSGGALAVVLDDGDTLIADTVVAGIGIEPADGLARDAGLAVERGIVVNARLETSARGIYAAGDVAVFPSALSGRPVRQETWHGAETQARVAARNMLGADAPYRETPWFWSDQYDAQLQVAGEPALGERSVARVLGDDAEIHFHFDAGARLVAASGFGRASGFVKEMRVARMLVERGIDVTPAAVADTGVTLKSLMSAAGDREREAVPAERQ</sequence>
<dbReference type="PRINTS" id="PR00368">
    <property type="entry name" value="FADPNR"/>
</dbReference>
<dbReference type="InterPro" id="IPR050446">
    <property type="entry name" value="FAD-oxidoreductase/Apoptosis"/>
</dbReference>
<dbReference type="InterPro" id="IPR036188">
    <property type="entry name" value="FAD/NAD-bd_sf"/>
</dbReference>
<dbReference type="GO" id="GO:0016651">
    <property type="term" value="F:oxidoreductase activity, acting on NAD(P)H"/>
    <property type="evidence" value="ECO:0007669"/>
    <property type="project" value="TreeGrafter"/>
</dbReference>
<evidence type="ECO:0000256" key="1">
    <source>
        <dbReference type="ARBA" id="ARBA00001974"/>
    </source>
</evidence>
<name>A0A2Z5MWK2_BURPY</name>
<keyword evidence="4" id="KW-0560">Oxidoreductase</keyword>
<dbReference type="OrthoDB" id="9769238at2"/>
<evidence type="ECO:0000259" key="6">
    <source>
        <dbReference type="Pfam" id="PF14759"/>
    </source>
</evidence>
<dbReference type="EMBL" id="CP024902">
    <property type="protein sequence ID" value="AXF21652.1"/>
    <property type="molecule type" value="Genomic_DNA"/>
</dbReference>
<dbReference type="Proteomes" id="UP000253104">
    <property type="component" value="Chromosome mHSR5_A"/>
</dbReference>
<dbReference type="RefSeq" id="WP_114177986.1">
    <property type="nucleotide sequence ID" value="NZ_CP024902.1"/>
</dbReference>
<dbReference type="InterPro" id="IPR028202">
    <property type="entry name" value="Reductase_C"/>
</dbReference>
<evidence type="ECO:0000313" key="8">
    <source>
        <dbReference type="Proteomes" id="UP000253104"/>
    </source>
</evidence>
<dbReference type="PANTHER" id="PTHR43557">
    <property type="entry name" value="APOPTOSIS-INDUCING FACTOR 1"/>
    <property type="match status" value="1"/>
</dbReference>
<dbReference type="Gene3D" id="3.50.50.60">
    <property type="entry name" value="FAD/NAD(P)-binding domain"/>
    <property type="match status" value="2"/>
</dbReference>